<evidence type="ECO:0000256" key="9">
    <source>
        <dbReference type="SAM" id="MobiDB-lite"/>
    </source>
</evidence>
<sequence length="870" mass="97045">MRDDQHARSPDRGRDREANRDSRHARSRDRDRDRERDRDRDRDYYHDDHQPSRQGLLPMADELSLTANLPTGQRGYSQSPSRDDDMYGNAWDRRDHHSRPHRQPPSAAPEYRDAHDARPRRSLSPRDWSHDNQGRMYNDDYHRGRHDQDRGYDYGSSSSYRDRRSYNSRSPHGDYYSRSRSRSPAREGGRLREAGLPSDTVIFEGLPVRVDAMELRESIIRDCISDNYSLVDVRITYSKGKRRAFIQFEEVDHAAAFVNENFPKVLITLPHTTDEVPDGRISAYIHFAHRREDAETRASGAGGGQWICQPCGFNNYSSRTKCKRCGSSPSSSTMRLSLNPAADAADAPTQILVVYPLTAFVNEDMFATDMKRLELEKLDPASQKLVPGSKLQSTAPADRAARTGARPGSLHRVFLMRDPNTNESVKYGFAEFWTLQDAVDAMAKIKLLPSFTVAACAVNVSHIHMGVFVPEEREVTPETERFSFTPLFNTTLRVRYRDLRAYPSQKVLSAEPPETMNADGEPKGSDPSGNNKKPKKRKADDPQGAAAAKRAVPAMAGHMAMWQKKHEEIHTGESDNKTAAKQPPPALKSSKEAPIKFSFTGASMQASGPRAGSSVPVHPAPPAPSSAPPPPPEEQNNDDMPAAKPDVQAQDEKPITYADRDKLQCLLCMRKFKSLDELGRHGNSKLHAEKLLDEQSVKSAVERLSKRGIQLPKQTEAGDDSSTTAPQYRDRAKERREQWNQPKKPPPAPADKGASGPQKDQGKAPVQEKAPAQSKGAGMLAKMGWMSGSGLGANAEGRTESIVTHVYRQGVGLGAEGANLGDAQAMGESRTLNKRKDYVDAVNDRARERFFNEFGEKKDDEPSSEDKKED</sequence>
<keyword evidence="3" id="KW-0677">Repeat</keyword>
<feature type="compositionally biased region" description="Basic and acidic residues" evidence="9">
    <location>
        <begin position="1"/>
        <end position="51"/>
    </location>
</feature>
<dbReference type="SUPFAM" id="SSF54928">
    <property type="entry name" value="RNA-binding domain, RBD"/>
    <property type="match status" value="2"/>
</dbReference>
<dbReference type="PANTHER" id="PTHR13948">
    <property type="entry name" value="RNA-BINDING PROTEIN"/>
    <property type="match status" value="1"/>
</dbReference>
<dbReference type="InterPro" id="IPR036443">
    <property type="entry name" value="Znf_RanBP2_sf"/>
</dbReference>
<feature type="compositionally biased region" description="Basic and acidic residues" evidence="9">
    <location>
        <begin position="110"/>
        <end position="119"/>
    </location>
</feature>
<evidence type="ECO:0000256" key="4">
    <source>
        <dbReference type="ARBA" id="ARBA00022771"/>
    </source>
</evidence>
<feature type="compositionally biased region" description="Basic and acidic residues" evidence="9">
    <location>
        <begin position="81"/>
        <end position="95"/>
    </location>
</feature>
<dbReference type="SMART" id="SM00443">
    <property type="entry name" value="G_patch"/>
    <property type="match status" value="1"/>
</dbReference>
<dbReference type="GO" id="GO:0000398">
    <property type="term" value="P:mRNA splicing, via spliceosome"/>
    <property type="evidence" value="ECO:0007669"/>
    <property type="project" value="TreeGrafter"/>
</dbReference>
<comment type="caution">
    <text evidence="12">The sequence shown here is derived from an EMBL/GenBank/DDBJ whole genome shotgun (WGS) entry which is preliminary data.</text>
</comment>
<feature type="region of interest" description="Disordered" evidence="9">
    <location>
        <begin position="571"/>
        <end position="656"/>
    </location>
</feature>
<keyword evidence="4 8" id="KW-0863">Zinc-finger</keyword>
<evidence type="ECO:0000256" key="6">
    <source>
        <dbReference type="ARBA" id="ARBA00022884"/>
    </source>
</evidence>
<dbReference type="GO" id="GO:0003723">
    <property type="term" value="F:RNA binding"/>
    <property type="evidence" value="ECO:0007669"/>
    <property type="project" value="UniProtKB-KW"/>
</dbReference>
<reference evidence="12" key="1">
    <citation type="submission" date="2022-09" db="EMBL/GenBank/DDBJ databases">
        <title>Chromosome-level assembly of Trichoderma breve T069, a fungus used in development of biopesticide product.</title>
        <authorList>
            <person name="Lin R."/>
            <person name="Liu T."/>
        </authorList>
    </citation>
    <scope>NUCLEOTIDE SEQUENCE</scope>
    <source>
        <strain evidence="12">T069</strain>
    </source>
</reference>
<dbReference type="InterPro" id="IPR035979">
    <property type="entry name" value="RBD_domain_sf"/>
</dbReference>
<feature type="compositionally biased region" description="Basic and acidic residues" evidence="9">
    <location>
        <begin position="160"/>
        <end position="177"/>
    </location>
</feature>
<dbReference type="SUPFAM" id="SSF90209">
    <property type="entry name" value="Ran binding protein zinc finger-like"/>
    <property type="match status" value="1"/>
</dbReference>
<dbReference type="Proteomes" id="UP001140511">
    <property type="component" value="Unassembled WGS sequence"/>
</dbReference>
<dbReference type="GeneID" id="80870036"/>
<accession>A0A9W9E7A0</accession>
<feature type="domain" description="RanBP2-type" evidence="11">
    <location>
        <begin position="302"/>
        <end position="331"/>
    </location>
</feature>
<evidence type="ECO:0000256" key="8">
    <source>
        <dbReference type="PROSITE-ProRule" id="PRU00322"/>
    </source>
</evidence>
<evidence type="ECO:0000256" key="1">
    <source>
        <dbReference type="ARBA" id="ARBA00004123"/>
    </source>
</evidence>
<dbReference type="GO" id="GO:0008270">
    <property type="term" value="F:zinc ion binding"/>
    <property type="evidence" value="ECO:0007669"/>
    <property type="project" value="UniProtKB-KW"/>
</dbReference>
<dbReference type="Pfam" id="PF01585">
    <property type="entry name" value="G-patch"/>
    <property type="match status" value="1"/>
</dbReference>
<organism evidence="12 13">
    <name type="scientific">Trichoderma breve</name>
    <dbReference type="NCBI Taxonomy" id="2034170"/>
    <lineage>
        <taxon>Eukaryota</taxon>
        <taxon>Fungi</taxon>
        <taxon>Dikarya</taxon>
        <taxon>Ascomycota</taxon>
        <taxon>Pezizomycotina</taxon>
        <taxon>Sordariomycetes</taxon>
        <taxon>Hypocreomycetidae</taxon>
        <taxon>Hypocreales</taxon>
        <taxon>Hypocreaceae</taxon>
        <taxon>Trichoderma</taxon>
    </lineage>
</organism>
<protein>
    <submittedName>
        <fullName evidence="12">G-patch domain-containing protein</fullName>
    </submittedName>
</protein>
<feature type="region of interest" description="Disordered" evidence="9">
    <location>
        <begin position="686"/>
        <end position="781"/>
    </location>
</feature>
<comment type="subcellular location">
    <subcellularLocation>
        <location evidence="1">Nucleus</location>
    </subcellularLocation>
</comment>
<dbReference type="PANTHER" id="PTHR13948:SF3">
    <property type="entry name" value="FI21118P1"/>
    <property type="match status" value="1"/>
</dbReference>
<dbReference type="PROSITE" id="PS01358">
    <property type="entry name" value="ZF_RANBP2_1"/>
    <property type="match status" value="1"/>
</dbReference>
<proteinExistence type="predicted"/>
<dbReference type="GO" id="GO:0005634">
    <property type="term" value="C:nucleus"/>
    <property type="evidence" value="ECO:0007669"/>
    <property type="project" value="UniProtKB-SubCell"/>
</dbReference>
<feature type="domain" description="G-patch" evidence="10">
    <location>
        <begin position="772"/>
        <end position="818"/>
    </location>
</feature>
<evidence type="ECO:0000259" key="11">
    <source>
        <dbReference type="PROSITE" id="PS50199"/>
    </source>
</evidence>
<keyword evidence="5" id="KW-0862">Zinc</keyword>
<evidence type="ECO:0000313" key="13">
    <source>
        <dbReference type="Proteomes" id="UP001140511"/>
    </source>
</evidence>
<evidence type="ECO:0000256" key="5">
    <source>
        <dbReference type="ARBA" id="ARBA00022833"/>
    </source>
</evidence>
<dbReference type="Gene3D" id="4.10.1060.10">
    <property type="entry name" value="Zinc finger, RanBP2-type"/>
    <property type="match status" value="1"/>
</dbReference>
<evidence type="ECO:0000259" key="10">
    <source>
        <dbReference type="PROSITE" id="PS50174"/>
    </source>
</evidence>
<dbReference type="InterPro" id="IPR001876">
    <property type="entry name" value="Znf_RanBP2"/>
</dbReference>
<feature type="compositionally biased region" description="Pro residues" evidence="9">
    <location>
        <begin position="618"/>
        <end position="633"/>
    </location>
</feature>
<feature type="region of interest" description="Disordered" evidence="9">
    <location>
        <begin position="1"/>
        <end position="193"/>
    </location>
</feature>
<name>A0A9W9E7A0_9HYPO</name>
<feature type="compositionally biased region" description="Low complexity" evidence="9">
    <location>
        <begin position="545"/>
        <end position="556"/>
    </location>
</feature>
<keyword evidence="6" id="KW-0694">RNA-binding</keyword>
<evidence type="ECO:0000256" key="2">
    <source>
        <dbReference type="ARBA" id="ARBA00022723"/>
    </source>
</evidence>
<feature type="compositionally biased region" description="Polar residues" evidence="9">
    <location>
        <begin position="65"/>
        <end position="80"/>
    </location>
</feature>
<feature type="region of interest" description="Disordered" evidence="9">
    <location>
        <begin position="505"/>
        <end position="556"/>
    </location>
</feature>
<dbReference type="RefSeq" id="XP_056026297.1">
    <property type="nucleotide sequence ID" value="XM_056175348.1"/>
</dbReference>
<feature type="compositionally biased region" description="Basic and acidic residues" evidence="9">
    <location>
        <begin position="728"/>
        <end position="738"/>
    </location>
</feature>
<feature type="region of interest" description="Disordered" evidence="9">
    <location>
        <begin position="385"/>
        <end position="404"/>
    </location>
</feature>
<evidence type="ECO:0000313" key="12">
    <source>
        <dbReference type="EMBL" id="KAJ4857241.1"/>
    </source>
</evidence>
<dbReference type="PROSITE" id="PS50199">
    <property type="entry name" value="ZF_RANBP2_2"/>
    <property type="match status" value="1"/>
</dbReference>
<dbReference type="InterPro" id="IPR013087">
    <property type="entry name" value="Znf_C2H2_type"/>
</dbReference>
<evidence type="ECO:0000256" key="7">
    <source>
        <dbReference type="ARBA" id="ARBA00023242"/>
    </source>
</evidence>
<dbReference type="PROSITE" id="PS00028">
    <property type="entry name" value="ZINC_FINGER_C2H2_1"/>
    <property type="match status" value="1"/>
</dbReference>
<feature type="compositionally biased region" description="Basic and acidic residues" evidence="9">
    <location>
        <begin position="127"/>
        <end position="152"/>
    </location>
</feature>
<keyword evidence="13" id="KW-1185">Reference proteome</keyword>
<dbReference type="PROSITE" id="PS50174">
    <property type="entry name" value="G_PATCH"/>
    <property type="match status" value="1"/>
</dbReference>
<dbReference type="InterPro" id="IPR000467">
    <property type="entry name" value="G_patch_dom"/>
</dbReference>
<keyword evidence="7" id="KW-0539">Nucleus</keyword>
<feature type="compositionally biased region" description="Basic and acidic residues" evidence="9">
    <location>
        <begin position="184"/>
        <end position="193"/>
    </location>
</feature>
<gene>
    <name evidence="12" type="ORF">T069G_08138</name>
</gene>
<evidence type="ECO:0000256" key="3">
    <source>
        <dbReference type="ARBA" id="ARBA00022737"/>
    </source>
</evidence>
<keyword evidence="2" id="KW-0479">Metal-binding</keyword>
<dbReference type="EMBL" id="JAOPEN010000005">
    <property type="protein sequence ID" value="KAJ4857241.1"/>
    <property type="molecule type" value="Genomic_DNA"/>
</dbReference>
<feature type="compositionally biased region" description="Basic and acidic residues" evidence="9">
    <location>
        <begin position="686"/>
        <end position="705"/>
    </location>
</feature>
<dbReference type="SMART" id="SM00547">
    <property type="entry name" value="ZnF_RBZ"/>
    <property type="match status" value="1"/>
</dbReference>
<dbReference type="AlphaFoldDB" id="A0A9W9E7A0"/>